<evidence type="ECO:0000256" key="7">
    <source>
        <dbReference type="ARBA" id="ARBA00023273"/>
    </source>
</evidence>
<keyword evidence="2" id="KW-0963">Cytoplasm</keyword>
<evidence type="ECO:0000256" key="1">
    <source>
        <dbReference type="ARBA" id="ARBA00004430"/>
    </source>
</evidence>
<keyword evidence="7" id="KW-0966">Cell projection</keyword>
<evidence type="ECO:0000256" key="3">
    <source>
        <dbReference type="ARBA" id="ARBA00022574"/>
    </source>
</evidence>
<dbReference type="InterPro" id="IPR001680">
    <property type="entry name" value="WD40_rpt"/>
</dbReference>
<evidence type="ECO:0000256" key="9">
    <source>
        <dbReference type="ARBA" id="ARBA00023662"/>
    </source>
</evidence>
<feature type="coiled-coil region" evidence="10">
    <location>
        <begin position="814"/>
        <end position="848"/>
    </location>
</feature>
<feature type="coiled-coil region" evidence="10">
    <location>
        <begin position="1592"/>
        <end position="1626"/>
    </location>
</feature>
<evidence type="ECO:0000313" key="13">
    <source>
        <dbReference type="Proteomes" id="UP000749559"/>
    </source>
</evidence>
<comment type="similarity">
    <text evidence="8">Belongs to the CFAP43 family.</text>
</comment>
<dbReference type="Gene3D" id="2.130.10.10">
    <property type="entry name" value="YVTN repeat-like/Quinoprotein amine dehydrogenase"/>
    <property type="match status" value="3"/>
</dbReference>
<gene>
    <name evidence="12" type="ORF">OFUS_LOCUS10763</name>
</gene>
<dbReference type="Pfam" id="PF25828">
    <property type="entry name" value="CC_Cfap43"/>
    <property type="match status" value="1"/>
</dbReference>
<dbReference type="OrthoDB" id="535167at2759"/>
<feature type="coiled-coil region" evidence="10">
    <location>
        <begin position="1177"/>
        <end position="1222"/>
    </location>
</feature>
<evidence type="ECO:0000256" key="6">
    <source>
        <dbReference type="ARBA" id="ARBA00023212"/>
    </source>
</evidence>
<keyword evidence="4" id="KW-0677">Repeat</keyword>
<feature type="region of interest" description="Disordered" evidence="11">
    <location>
        <begin position="960"/>
        <end position="1002"/>
    </location>
</feature>
<dbReference type="PANTHER" id="PTHR14885:SF1">
    <property type="entry name" value="CILIA- AND FLAGELLA-ASSOCIATED PROTEIN 43"/>
    <property type="match status" value="1"/>
</dbReference>
<dbReference type="InterPro" id="IPR015943">
    <property type="entry name" value="WD40/YVTN_repeat-like_dom_sf"/>
</dbReference>
<feature type="coiled-coil region" evidence="10">
    <location>
        <begin position="1428"/>
        <end position="1462"/>
    </location>
</feature>
<comment type="subcellular location">
    <subcellularLocation>
        <location evidence="1">Cytoplasm</location>
        <location evidence="1">Cytoskeleton</location>
        <location evidence="1">Cilium axoneme</location>
    </subcellularLocation>
</comment>
<keyword evidence="13" id="KW-1185">Reference proteome</keyword>
<evidence type="ECO:0000256" key="4">
    <source>
        <dbReference type="ARBA" id="ARBA00022737"/>
    </source>
</evidence>
<dbReference type="InterPro" id="IPR036322">
    <property type="entry name" value="WD40_repeat_dom_sf"/>
</dbReference>
<sequence>MDQIGTLEISWAQGYNGSNTQYISRDTVCFACGNNVKFVSEEGQESFFPSPGEGVGPLAVHAINKVFAFSELCLNPRIFVVDFPSFKVHCELKDGAQLEFSHLAFSSSNYLVSVSGVPQFELTLWNYLDNTRLCTTSLAHTTPTSVSVNPADWRKICVSTNNKLTVWNVDQSNTEYKITPTNVKLPSEYQTIQPEEKERDVMTRASTRMSRAAALDLPKAAIAGLVGELAEDFEGFDNAAKVVPTSHVWSPNGDVIIGCKGGQLLKLDGELYKIRVLYNPNAGKTQNVVSDNAINELEEDFNNIIGDGSMDCMALHKDGLYIGGTDGTLRFVDISGDEMRFIESYPLGVAISTLGFNTLYNKLAIGSPRGTLHLYDPSDPGNMKECFDNHYGNFVAISCLTPGTEQCVTCREDGEVQVWDVATAKLLSTMPIGVAATCLASSPLCHIVCIGTSSGFLYVCDFNKLDSPRIIHRVRLHNGPLKHIVFDDDGKYMFTAGDDGHVILLHAKPSKEFQAIGHTGIEGDVNAISVHKVEAGCIKVIVTSNTTENKRSGANKLIQFDIKDEMVNEISGHRNLKCLLREESIKKISSNFTVPCHGAALTEGGIFYTLEQNTKNILKIKLPTEPPKKAMSKDSFLVPISETPGHQLPGGRITMSPHKKWISSVGTDGMLNVRAVGNMDSPLTVHAHDYRHGGVHCSEFSRDMQHNFTAGYDGVLSCYKWNLAPSGIAKAKSAVDASRNRHKAMLAEEQREDEIIMNLPDWAPASGSSRPQTVTTKEEREKIEKENAIINDTIYTTPTPTPESDATWVEVKELEAIKEEDKEYADVKKQLRTEIRDIRRTIQDMMKSNEVVADIEKLGHHEFDLDVQEQKRMQEEGEAQIRQIVEEIELENLGMMYLKDVIKKECWDDMVVKGRALESFNGILEVANYPMRERDPAVLAELERVTNARRIEFEEQNTRRELVDNLQKPTTNTGPADDDLADGDETEEDTGEKPSTSGSFAEQFGGGNELFYSQFELHLRHQKVNQIVLLEDAIHRIKEAYNKEFSGVFDKKLNEIAKIKEKNKRIRKILNDLNLLDQLNDFNDPEVGMLERPEQLLIVNDEEVKMEKHLTAEERKKVEEYQRAEAERIAKEKGDNARERALDMMMGGVLEIKMEDELKKDVPKPAFMSQKPEEEWSEDDLKMVAEYEKKVQTLNEEREKYKKQLESELKKLQLQITETMETFDQWLNNLFTRKIKTEMCVYQEELKIVRLRYSLMVEDELNSREAELMRLLHHKAECKELAAEACNISKKNYDEFHEQYDILTAEDKVMDKAFKREFNDVTALQVDQLYKLFRRRPRGKGGIKGHETPIYEAVGNPFADRPSTARKNKEAADALESAMAELDKETNAPDGVEMFIWERMCKYRRQKMHSEQMVKQKALVMAEMNAFLQRCQAEDDHLKDEIEGLKASYNRLKEEKEKFMMNLDVQLVVKQGQVEVDPQSWIHNFSQSLLIHRSVIEDLNGRIKHLGDGKILSMKESKDFKKGIIQLEWEHKKMIMEMEDLKEKMRDVTTLKVTREIQSFLNEEDHEAKKSQEASVLEQTLVMQKKHHEKTVAEKKTILKDLNRTAKEKEDQNNEMDIQLAELNVSVNERGHINEVNADKRSDSGAEKRYADIVQRRKLVDLAKAQAQEVAVLRAEVERLRMRTFPALVQVEH</sequence>
<accession>A0A8S4NUH8</accession>
<evidence type="ECO:0000256" key="10">
    <source>
        <dbReference type="SAM" id="Coils"/>
    </source>
</evidence>
<evidence type="ECO:0000256" key="2">
    <source>
        <dbReference type="ARBA" id="ARBA00022490"/>
    </source>
</evidence>
<keyword evidence="3" id="KW-0853">WD repeat</keyword>
<evidence type="ECO:0000256" key="8">
    <source>
        <dbReference type="ARBA" id="ARBA00023605"/>
    </source>
</evidence>
<organism evidence="12 13">
    <name type="scientific">Owenia fusiformis</name>
    <name type="common">Polychaete worm</name>
    <dbReference type="NCBI Taxonomy" id="6347"/>
    <lineage>
        <taxon>Eukaryota</taxon>
        <taxon>Metazoa</taxon>
        <taxon>Spiralia</taxon>
        <taxon>Lophotrochozoa</taxon>
        <taxon>Annelida</taxon>
        <taxon>Polychaeta</taxon>
        <taxon>Sedentaria</taxon>
        <taxon>Canalipalpata</taxon>
        <taxon>Sabellida</taxon>
        <taxon>Oweniida</taxon>
        <taxon>Oweniidae</taxon>
        <taxon>Owenia</taxon>
    </lineage>
</organism>
<feature type="compositionally biased region" description="Polar residues" evidence="11">
    <location>
        <begin position="766"/>
        <end position="775"/>
    </location>
</feature>
<dbReference type="SUPFAM" id="SSF50978">
    <property type="entry name" value="WD40 repeat-like"/>
    <property type="match status" value="1"/>
</dbReference>
<feature type="compositionally biased region" description="Acidic residues" evidence="11">
    <location>
        <begin position="976"/>
        <end position="990"/>
    </location>
</feature>
<dbReference type="Proteomes" id="UP000749559">
    <property type="component" value="Unassembled WGS sequence"/>
</dbReference>
<comment type="caution">
    <text evidence="12">The sequence shown here is derived from an EMBL/GenBank/DDBJ whole genome shotgun (WGS) entry which is preliminary data.</text>
</comment>
<dbReference type="EMBL" id="CAIIXF020000005">
    <property type="protein sequence ID" value="CAH1784594.1"/>
    <property type="molecule type" value="Genomic_DNA"/>
</dbReference>
<name>A0A8S4NUH8_OWEFU</name>
<dbReference type="GO" id="GO:0005930">
    <property type="term" value="C:axoneme"/>
    <property type="evidence" value="ECO:0007669"/>
    <property type="project" value="UniProtKB-SubCell"/>
</dbReference>
<dbReference type="PANTHER" id="PTHR14885">
    <property type="entry name" value="CILIA- AND FLAGELLA-ASSOCIATED PROTEIN 43-RELATED"/>
    <property type="match status" value="1"/>
</dbReference>
<dbReference type="GO" id="GO:0003341">
    <property type="term" value="P:cilium movement"/>
    <property type="evidence" value="ECO:0007669"/>
    <property type="project" value="UniProtKB-ARBA"/>
</dbReference>
<evidence type="ECO:0000256" key="11">
    <source>
        <dbReference type="SAM" id="MobiDB-lite"/>
    </source>
</evidence>
<dbReference type="GO" id="GO:0060271">
    <property type="term" value="P:cilium assembly"/>
    <property type="evidence" value="ECO:0007669"/>
    <property type="project" value="TreeGrafter"/>
</dbReference>
<keyword evidence="5 10" id="KW-0175">Coiled coil</keyword>
<protein>
    <recommendedName>
        <fullName evidence="9">Cilia- and flagella-associated protein 43</fullName>
    </recommendedName>
</protein>
<dbReference type="SMART" id="SM00320">
    <property type="entry name" value="WD40"/>
    <property type="match status" value="9"/>
</dbReference>
<evidence type="ECO:0000313" key="12">
    <source>
        <dbReference type="EMBL" id="CAH1784594.1"/>
    </source>
</evidence>
<feature type="region of interest" description="Disordered" evidence="11">
    <location>
        <begin position="761"/>
        <end position="780"/>
    </location>
</feature>
<reference evidence="12" key="1">
    <citation type="submission" date="2022-03" db="EMBL/GenBank/DDBJ databases">
        <authorList>
            <person name="Martin C."/>
        </authorList>
    </citation>
    <scope>NUCLEOTIDE SEQUENCE</scope>
</reference>
<proteinExistence type="inferred from homology"/>
<keyword evidence="6" id="KW-0206">Cytoskeleton</keyword>
<dbReference type="Pfam" id="PF00400">
    <property type="entry name" value="WD40"/>
    <property type="match status" value="1"/>
</dbReference>
<evidence type="ECO:0000256" key="5">
    <source>
        <dbReference type="ARBA" id="ARBA00023054"/>
    </source>
</evidence>
<dbReference type="SUPFAM" id="SSF69322">
    <property type="entry name" value="Tricorn protease domain 2"/>
    <property type="match status" value="1"/>
</dbReference>